<dbReference type="InParanoid" id="A0A7N5JVI3"/>
<evidence type="ECO:0000313" key="9">
    <source>
        <dbReference type="Proteomes" id="UP000008912"/>
    </source>
</evidence>
<protein>
    <recommendedName>
        <fullName evidence="3">Meteorin-like protein</fullName>
    </recommendedName>
</protein>
<evidence type="ECO:0000256" key="3">
    <source>
        <dbReference type="ARBA" id="ARBA00016272"/>
    </source>
</evidence>
<reference evidence="8 9" key="1">
    <citation type="journal article" date="2010" name="Nature">
        <title>The sequence and de novo assembly of the giant panda genome.</title>
        <authorList>
            <person name="Li R."/>
            <person name="Fan W."/>
            <person name="Tian G."/>
            <person name="Zhu H."/>
            <person name="He L."/>
            <person name="Cai J."/>
            <person name="Huang Q."/>
            <person name="Cai Q."/>
            <person name="Li B."/>
            <person name="Bai Y."/>
            <person name="Zhang Z."/>
            <person name="Zhang Y."/>
            <person name="Wang W."/>
            <person name="Li J."/>
            <person name="Wei F."/>
            <person name="Li H."/>
            <person name="Jian M."/>
            <person name="Li J."/>
            <person name="Zhang Z."/>
            <person name="Nielsen R."/>
            <person name="Li D."/>
            <person name="Gu W."/>
            <person name="Yang Z."/>
            <person name="Xuan Z."/>
            <person name="Ryder O.A."/>
            <person name="Leung F.C."/>
            <person name="Zhou Y."/>
            <person name="Cao J."/>
            <person name="Sun X."/>
            <person name="Fu Y."/>
            <person name="Fang X."/>
            <person name="Guo X."/>
            <person name="Wang B."/>
            <person name="Hou R."/>
            <person name="Shen F."/>
            <person name="Mu B."/>
            <person name="Ni P."/>
            <person name="Lin R."/>
            <person name="Qian W."/>
            <person name="Wang G."/>
            <person name="Yu C."/>
            <person name="Nie W."/>
            <person name="Wang J."/>
            <person name="Wu Z."/>
            <person name="Liang H."/>
            <person name="Min J."/>
            <person name="Wu Q."/>
            <person name="Cheng S."/>
            <person name="Ruan J."/>
            <person name="Wang M."/>
            <person name="Shi Z."/>
            <person name="Wen M."/>
            <person name="Liu B."/>
            <person name="Ren X."/>
            <person name="Zheng H."/>
            <person name="Dong D."/>
            <person name="Cook K."/>
            <person name="Shan G."/>
            <person name="Zhang H."/>
            <person name="Kosiol C."/>
            <person name="Xie X."/>
            <person name="Lu Z."/>
            <person name="Zheng H."/>
            <person name="Li Y."/>
            <person name="Steiner C.C."/>
            <person name="Lam T.T."/>
            <person name="Lin S."/>
            <person name="Zhang Q."/>
            <person name="Li G."/>
            <person name="Tian J."/>
            <person name="Gong T."/>
            <person name="Liu H."/>
            <person name="Zhang D."/>
            <person name="Fang L."/>
            <person name="Ye C."/>
            <person name="Zhang J."/>
            <person name="Hu W."/>
            <person name="Xu A."/>
            <person name="Ren Y."/>
            <person name="Zhang G."/>
            <person name="Bruford M.W."/>
            <person name="Li Q."/>
            <person name="Ma L."/>
            <person name="Guo Y."/>
            <person name="An N."/>
            <person name="Hu Y."/>
            <person name="Zheng Y."/>
            <person name="Shi Y."/>
            <person name="Li Z."/>
            <person name="Liu Q."/>
            <person name="Chen Y."/>
            <person name="Zhao J."/>
            <person name="Qu N."/>
            <person name="Zhao S."/>
            <person name="Tian F."/>
            <person name="Wang X."/>
            <person name="Wang H."/>
            <person name="Xu L."/>
            <person name="Liu X."/>
            <person name="Vinar T."/>
            <person name="Wang Y."/>
            <person name="Lam T.W."/>
            <person name="Yiu S.M."/>
            <person name="Liu S."/>
            <person name="Zhang H."/>
            <person name="Li D."/>
            <person name="Huang Y."/>
            <person name="Wang X."/>
            <person name="Yang G."/>
            <person name="Jiang Z."/>
            <person name="Wang J."/>
            <person name="Qin N."/>
            <person name="Li L."/>
            <person name="Li J."/>
            <person name="Bolund L."/>
            <person name="Kristiansen K."/>
            <person name="Wong G.K."/>
            <person name="Olson M."/>
            <person name="Zhang X."/>
            <person name="Li S."/>
            <person name="Yang H."/>
            <person name="Wang J."/>
            <person name="Wang J."/>
        </authorList>
    </citation>
    <scope>NUCLEOTIDE SEQUENCE [LARGE SCALE GENOMIC DNA]</scope>
</reference>
<gene>
    <name evidence="8" type="primary">METRNL</name>
</gene>
<dbReference type="GeneTree" id="ENSGT00390000001390"/>
<keyword evidence="5" id="KW-0372">Hormone</keyword>
<organism evidence="8 9">
    <name type="scientific">Ailuropoda melanoleuca</name>
    <name type="common">Giant panda</name>
    <dbReference type="NCBI Taxonomy" id="9646"/>
    <lineage>
        <taxon>Eukaryota</taxon>
        <taxon>Metazoa</taxon>
        <taxon>Chordata</taxon>
        <taxon>Craniata</taxon>
        <taxon>Vertebrata</taxon>
        <taxon>Euteleostomi</taxon>
        <taxon>Mammalia</taxon>
        <taxon>Eutheria</taxon>
        <taxon>Laurasiatheria</taxon>
        <taxon>Carnivora</taxon>
        <taxon>Caniformia</taxon>
        <taxon>Ursidae</taxon>
        <taxon>Ailuropoda</taxon>
    </lineage>
</organism>
<dbReference type="Ensembl" id="ENSAMET00000048391.1">
    <property type="protein sequence ID" value="ENSAMEP00000031071.1"/>
    <property type="gene ID" value="ENSAMEG00000001381.2"/>
</dbReference>
<keyword evidence="9" id="KW-1185">Reference proteome</keyword>
<dbReference type="PANTHER" id="PTHR28593:SF1">
    <property type="entry name" value="METEORIN-LIKE PROTEIN"/>
    <property type="match status" value="1"/>
</dbReference>
<dbReference type="PANTHER" id="PTHR28593">
    <property type="entry name" value="METEORIN-LIKE PROTEIN"/>
    <property type="match status" value="1"/>
</dbReference>
<evidence type="ECO:0000256" key="1">
    <source>
        <dbReference type="ARBA" id="ARBA00004613"/>
    </source>
</evidence>
<dbReference type="InterPro" id="IPR051998">
    <property type="entry name" value="Meteorin-like"/>
</dbReference>
<reference evidence="8" key="2">
    <citation type="submission" date="2025-08" db="UniProtKB">
        <authorList>
            <consortium name="Ensembl"/>
        </authorList>
    </citation>
    <scope>IDENTIFICATION</scope>
</reference>
<dbReference type="GO" id="GO:0090336">
    <property type="term" value="P:positive regulation of brown fat cell differentiation"/>
    <property type="evidence" value="ECO:0007669"/>
    <property type="project" value="TreeGrafter"/>
</dbReference>
<evidence type="ECO:0000256" key="6">
    <source>
        <dbReference type="ARBA" id="ARBA00022729"/>
    </source>
</evidence>
<reference evidence="8" key="3">
    <citation type="submission" date="2025-09" db="UniProtKB">
        <authorList>
            <consortium name="Ensembl"/>
        </authorList>
    </citation>
    <scope>IDENTIFICATION</scope>
</reference>
<dbReference type="GO" id="GO:0097009">
    <property type="term" value="P:energy homeostasis"/>
    <property type="evidence" value="ECO:0007669"/>
    <property type="project" value="TreeGrafter"/>
</dbReference>
<sequence>MRGHVAAPPWEWPLQQGRGGSSLHVGEGLQKPAREWVDVPQAGARVGWRALADACPLRSGLAHEAHRKEVEQVYLRCSAGSVEWMYPTGALVVNVRPNTFPPSRHLTLCIKPLRDSSGANIYLEKTGELKLLVRDGDRGPGQVLCFGFEHGGLFVEAAPQQDISRRTTGFQYELTSRHAGSDLHALSAASGARGVPCIGQPPTLAAEIGLSVLLPKVGALQDLEGVDVGLCPADPAPTRSLPAAPCRPCSDAEVLLAVCTSDFVVRGSIQNVTHAPEQQESAIHLHVSRLYRQKSRVFRPAPEGGGWRGRVTTLLECGVRPGRGEFLFTGHMHFGEARLGCAPRFKDFQRTYRDAEERGLNPCEMGTE</sequence>
<evidence type="ECO:0000256" key="4">
    <source>
        <dbReference type="ARBA" id="ARBA00022525"/>
    </source>
</evidence>
<keyword evidence="6" id="KW-0732">Signal</keyword>
<evidence type="ECO:0000256" key="5">
    <source>
        <dbReference type="ARBA" id="ARBA00022702"/>
    </source>
</evidence>
<dbReference type="GO" id="GO:0005179">
    <property type="term" value="F:hormone activity"/>
    <property type="evidence" value="ECO:0007669"/>
    <property type="project" value="UniProtKB-KW"/>
</dbReference>
<name>A0A7N5JVI3_AILME</name>
<keyword evidence="7" id="KW-1015">Disulfide bond</keyword>
<evidence type="ECO:0000256" key="7">
    <source>
        <dbReference type="ARBA" id="ARBA00023157"/>
    </source>
</evidence>
<proteinExistence type="inferred from homology"/>
<keyword evidence="4" id="KW-0964">Secreted</keyword>
<accession>A0A7N5JVI3</accession>
<dbReference type="Proteomes" id="UP000008912">
    <property type="component" value="Unassembled WGS sequence"/>
</dbReference>
<dbReference type="GO" id="GO:0005615">
    <property type="term" value="C:extracellular space"/>
    <property type="evidence" value="ECO:0007669"/>
    <property type="project" value="TreeGrafter"/>
</dbReference>
<comment type="subcellular location">
    <subcellularLocation>
        <location evidence="1">Secreted</location>
    </subcellularLocation>
</comment>
<evidence type="ECO:0000256" key="2">
    <source>
        <dbReference type="ARBA" id="ARBA00005669"/>
    </source>
</evidence>
<comment type="similarity">
    <text evidence="2">Belongs to the meteorin family.</text>
</comment>
<evidence type="ECO:0000313" key="8">
    <source>
        <dbReference type="Ensembl" id="ENSAMEP00000031071.1"/>
    </source>
</evidence>
<dbReference type="AlphaFoldDB" id="A0A7N5JVI3"/>